<evidence type="ECO:0000313" key="7">
    <source>
        <dbReference type="EMBL" id="CAA2616170.1"/>
    </source>
</evidence>
<name>A0A7I8IDI7_SPIIN</name>
<dbReference type="CDD" id="cd22005">
    <property type="entry name" value="HMG-box_AtHMGB1-like"/>
    <property type="match status" value="1"/>
</dbReference>
<gene>
    <name evidence="7" type="ORF">SI7747_02002398</name>
</gene>
<feature type="compositionally biased region" description="Acidic residues" evidence="5">
    <location>
        <begin position="135"/>
        <end position="149"/>
    </location>
</feature>
<dbReference type="InterPro" id="IPR036910">
    <property type="entry name" value="HMG_box_dom_sf"/>
</dbReference>
<dbReference type="Pfam" id="PF00505">
    <property type="entry name" value="HMG_box"/>
    <property type="match status" value="1"/>
</dbReference>
<evidence type="ECO:0000313" key="8">
    <source>
        <dbReference type="Proteomes" id="UP001189122"/>
    </source>
</evidence>
<evidence type="ECO:0000259" key="6">
    <source>
        <dbReference type="PROSITE" id="PS50118"/>
    </source>
</evidence>
<protein>
    <recommendedName>
        <fullName evidence="6">HMG box domain-containing protein</fullName>
    </recommendedName>
</protein>
<comment type="subcellular location">
    <subcellularLocation>
        <location evidence="1">Nucleus</location>
    </subcellularLocation>
</comment>
<dbReference type="PROSITE" id="PS50118">
    <property type="entry name" value="HMG_BOX_2"/>
    <property type="match status" value="1"/>
</dbReference>
<feature type="compositionally biased region" description="Basic residues" evidence="5">
    <location>
        <begin position="19"/>
        <end position="35"/>
    </location>
</feature>
<evidence type="ECO:0000256" key="5">
    <source>
        <dbReference type="SAM" id="MobiDB-lite"/>
    </source>
</evidence>
<evidence type="ECO:0000256" key="3">
    <source>
        <dbReference type="ARBA" id="ARBA00023242"/>
    </source>
</evidence>
<organism evidence="7">
    <name type="scientific">Spirodela intermedia</name>
    <name type="common">Intermediate duckweed</name>
    <dbReference type="NCBI Taxonomy" id="51605"/>
    <lineage>
        <taxon>Eukaryota</taxon>
        <taxon>Viridiplantae</taxon>
        <taxon>Streptophyta</taxon>
        <taxon>Embryophyta</taxon>
        <taxon>Tracheophyta</taxon>
        <taxon>Spermatophyta</taxon>
        <taxon>Magnoliopsida</taxon>
        <taxon>Liliopsida</taxon>
        <taxon>Araceae</taxon>
        <taxon>Lemnoideae</taxon>
        <taxon>Spirodela</taxon>
    </lineage>
</organism>
<feature type="region of interest" description="Disordered" evidence="5">
    <location>
        <begin position="64"/>
        <end position="149"/>
    </location>
</feature>
<feature type="compositionally biased region" description="Basic and acidic residues" evidence="5">
    <location>
        <begin position="7"/>
        <end position="18"/>
    </location>
</feature>
<feature type="compositionally biased region" description="Basic and acidic residues" evidence="5">
    <location>
        <begin position="78"/>
        <end position="90"/>
    </location>
</feature>
<dbReference type="InterPro" id="IPR009071">
    <property type="entry name" value="HMG_box_dom"/>
</dbReference>
<keyword evidence="2 4" id="KW-0238">DNA-binding</keyword>
<dbReference type="EMBL" id="LR743589">
    <property type="protein sequence ID" value="CAA2616170.1"/>
    <property type="molecule type" value="Genomic_DNA"/>
</dbReference>
<dbReference type="AlphaFoldDB" id="A0A7I8IDI7"/>
<evidence type="ECO:0000256" key="4">
    <source>
        <dbReference type="PROSITE-ProRule" id="PRU00267"/>
    </source>
</evidence>
<dbReference type="PANTHER" id="PTHR46261:SF18">
    <property type="entry name" value="DNA-BINDING PROTEIN MNB1B"/>
    <property type="match status" value="1"/>
</dbReference>
<dbReference type="GO" id="GO:0005634">
    <property type="term" value="C:nucleus"/>
    <property type="evidence" value="ECO:0007669"/>
    <property type="project" value="UniProtKB-SubCell"/>
</dbReference>
<evidence type="ECO:0000256" key="2">
    <source>
        <dbReference type="ARBA" id="ARBA00023125"/>
    </source>
</evidence>
<dbReference type="EMBL" id="CACRZD030000002">
    <property type="protein sequence ID" value="CAA6655858.1"/>
    <property type="molecule type" value="Genomic_DNA"/>
</dbReference>
<accession>A0A7I8IDI7</accession>
<evidence type="ECO:0000256" key="1">
    <source>
        <dbReference type="ARBA" id="ARBA00004123"/>
    </source>
</evidence>
<keyword evidence="8" id="KW-1185">Reference proteome</keyword>
<feature type="DNA-binding region" description="HMG box" evidence="4">
    <location>
        <begin position="43"/>
        <end position="112"/>
    </location>
</feature>
<dbReference type="Gene3D" id="1.10.30.10">
    <property type="entry name" value="High mobility group box domain"/>
    <property type="match status" value="1"/>
</dbReference>
<dbReference type="GO" id="GO:0003677">
    <property type="term" value="F:DNA binding"/>
    <property type="evidence" value="ECO:0007669"/>
    <property type="project" value="UniProtKB-UniRule"/>
</dbReference>
<sequence>MKGGAKSKAEPNKADSRLSVKRKASARTSKKPAKKAGKDPNKPKRAPSAFFVFLEGFRKEFKEKYPENKSVAAVGKAAGEKWKSMSDAEKAPFVNKSNKRKAELQKSVVSSEKKQETSSNVVEEDESDKSKSEVNDEGDEESGEEEDDE</sequence>
<feature type="domain" description="HMG box" evidence="6">
    <location>
        <begin position="43"/>
        <end position="112"/>
    </location>
</feature>
<keyword evidence="3 4" id="KW-0539">Nucleus</keyword>
<dbReference type="InterPro" id="IPR031061">
    <property type="entry name" value="HMGB_plant"/>
</dbReference>
<dbReference type="Proteomes" id="UP001189122">
    <property type="component" value="Unassembled WGS sequence"/>
</dbReference>
<reference evidence="7 8" key="1">
    <citation type="submission" date="2019-12" db="EMBL/GenBank/DDBJ databases">
        <authorList>
            <person name="Scholz U."/>
            <person name="Mascher M."/>
            <person name="Fiebig A."/>
        </authorList>
    </citation>
    <scope>NUCLEOTIDE SEQUENCE</scope>
</reference>
<dbReference type="SMART" id="SM00398">
    <property type="entry name" value="HMG"/>
    <property type="match status" value="1"/>
</dbReference>
<proteinExistence type="predicted"/>
<dbReference type="SUPFAM" id="SSF47095">
    <property type="entry name" value="HMG-box"/>
    <property type="match status" value="1"/>
</dbReference>
<dbReference type="PANTHER" id="PTHR46261">
    <property type="entry name" value="HIGH MOBILITY GROUP B PROTEIN 4-RELATED"/>
    <property type="match status" value="1"/>
</dbReference>
<feature type="region of interest" description="Disordered" evidence="5">
    <location>
        <begin position="1"/>
        <end position="47"/>
    </location>
</feature>